<feature type="region of interest" description="Disordered" evidence="1">
    <location>
        <begin position="314"/>
        <end position="379"/>
    </location>
</feature>
<dbReference type="SUPFAM" id="SSF53300">
    <property type="entry name" value="vWA-like"/>
    <property type="match status" value="1"/>
</dbReference>
<evidence type="ECO:0000256" key="1">
    <source>
        <dbReference type="SAM" id="MobiDB-lite"/>
    </source>
</evidence>
<sequence>MSVTTHAHVSHTPPPALSADDLAALRWEDDGGPVHAPHPSRTADQWPRVSAELGGRLPELAGREDVIVTCAPGTRSGAPAAFFPALAMLEIDADLFAPHPAASIRPAKPGDEERYPAAWGAFVHEAAHAAHSRWRIEDKLRGTTLDDAAQLLEESRAEAAHLARRPDDRRYLRACVTTVVLPDFTSRTLNTRWDAATAAGLLLARRDAGILDADEVDPLEQQAVALLGADVLADLAAIWKAAHATADTDAVGMTAHARAWCQVLGAEANQPPPRPGSGGGDGEPQGGGGSLAEAVRRTVGNIAEREEAEAAVRSARERRAAQKQAEAARTKAAAQAAKEIFTPGAGPYTPRRSATPPARKGRRQPPIARGPVARTRAPHPAEKAAAGQLARALRQAAYRERAVLQSQSAVPPGRLNMRGALARDAQRAAGATPTALPFTRTTRRQTSTPPLRVGIAVDVSGSMGTATAPMASAAWILAKATALTDPDSRSATIAYDHHLTAITHPGKAPDRVTEFDADGMGHSLDIAIDALDAALDLATPGAGRLLVIASDGYYSPGEAARAADRARCLHNAGCALLWLAFDPDPCPLPPATALVLTDPASAIAAIGRAATTALTTTR</sequence>
<evidence type="ECO:0008006" key="4">
    <source>
        <dbReference type="Google" id="ProtNLM"/>
    </source>
</evidence>
<feature type="compositionally biased region" description="Low complexity" evidence="1">
    <location>
        <begin position="322"/>
        <end position="339"/>
    </location>
</feature>
<dbReference type="EMBL" id="JACTVJ010000023">
    <property type="protein sequence ID" value="MBC9718022.1"/>
    <property type="molecule type" value="Genomic_DNA"/>
</dbReference>
<comment type="caution">
    <text evidence="2">The sequence shown here is derived from an EMBL/GenBank/DDBJ whole genome shotgun (WGS) entry which is preliminary data.</text>
</comment>
<gene>
    <name evidence="2" type="ORF">H9Y04_36365</name>
</gene>
<feature type="region of interest" description="Disordered" evidence="1">
    <location>
        <begin position="267"/>
        <end position="291"/>
    </location>
</feature>
<dbReference type="InterPro" id="IPR036465">
    <property type="entry name" value="vWFA_dom_sf"/>
</dbReference>
<evidence type="ECO:0000313" key="3">
    <source>
        <dbReference type="Proteomes" id="UP000642284"/>
    </source>
</evidence>
<evidence type="ECO:0000313" key="2">
    <source>
        <dbReference type="EMBL" id="MBC9718022.1"/>
    </source>
</evidence>
<keyword evidence="3" id="KW-1185">Reference proteome</keyword>
<dbReference type="Gene3D" id="3.40.50.410">
    <property type="entry name" value="von Willebrand factor, type A domain"/>
    <property type="match status" value="1"/>
</dbReference>
<dbReference type="Proteomes" id="UP000642284">
    <property type="component" value="Unassembled WGS sequence"/>
</dbReference>
<organism evidence="2 3">
    <name type="scientific">Streptomyces polyasparticus</name>
    <dbReference type="NCBI Taxonomy" id="2767826"/>
    <lineage>
        <taxon>Bacteria</taxon>
        <taxon>Bacillati</taxon>
        <taxon>Actinomycetota</taxon>
        <taxon>Actinomycetes</taxon>
        <taxon>Kitasatosporales</taxon>
        <taxon>Streptomycetaceae</taxon>
        <taxon>Streptomyces</taxon>
    </lineage>
</organism>
<proteinExistence type="predicted"/>
<protein>
    <recommendedName>
        <fullName evidence="4">VWA domain-containing protein</fullName>
    </recommendedName>
</protein>
<feature type="compositionally biased region" description="Gly residues" evidence="1">
    <location>
        <begin position="276"/>
        <end position="290"/>
    </location>
</feature>
<reference evidence="2 3" key="1">
    <citation type="submission" date="2020-08" db="EMBL/GenBank/DDBJ databases">
        <title>Genemic of Streptomyces polyaspartic.</title>
        <authorList>
            <person name="Liu W."/>
        </authorList>
    </citation>
    <scope>NUCLEOTIDE SEQUENCE [LARGE SCALE GENOMIC DNA]</scope>
    <source>
        <strain evidence="2 3">TRM66268-LWL</strain>
    </source>
</reference>
<name>A0ABR7SST4_9ACTN</name>
<accession>A0ABR7SST4</accession>